<gene>
    <name evidence="1" type="ORF">LOY88_001821</name>
</gene>
<proteinExistence type="predicted"/>
<accession>A0ACB8V1V9</accession>
<reference evidence="1" key="1">
    <citation type="journal article" date="2022" name="bioRxiv">
        <title>Population genetic analysis of Ophidiomyces ophidiicola, the causative agent of snake fungal disease, indicates recent introductions to the USA.</title>
        <authorList>
            <person name="Ladner J.T."/>
            <person name="Palmer J.M."/>
            <person name="Ettinger C.L."/>
            <person name="Stajich J.E."/>
            <person name="Farrell T.M."/>
            <person name="Glorioso B.M."/>
            <person name="Lawson B."/>
            <person name="Price S.J."/>
            <person name="Stengle A.G."/>
            <person name="Grear D.A."/>
            <person name="Lorch J.M."/>
        </authorList>
    </citation>
    <scope>NUCLEOTIDE SEQUENCE</scope>
    <source>
        <strain evidence="1">NWHC 24266-5</strain>
    </source>
</reference>
<organism evidence="1">
    <name type="scientific">Ophidiomyces ophidiicola</name>
    <dbReference type="NCBI Taxonomy" id="1387563"/>
    <lineage>
        <taxon>Eukaryota</taxon>
        <taxon>Fungi</taxon>
        <taxon>Dikarya</taxon>
        <taxon>Ascomycota</taxon>
        <taxon>Pezizomycotina</taxon>
        <taxon>Eurotiomycetes</taxon>
        <taxon>Eurotiomycetidae</taxon>
        <taxon>Onygenales</taxon>
        <taxon>Onygenaceae</taxon>
        <taxon>Ophidiomyces</taxon>
    </lineage>
</organism>
<sequence length="218" mass="24769">MASWDHRVGNRRVITNQHLIPYVDAEKAPPETAAALRTLPFERNIFKLLANSPCTFIPFMKLLSSCWSENTSIRASEWQLIVLRTASLLDAPYEYDVNEPVAKILGFDTEAKLAAIRAGDLSNREWFTKRHQLVGRMVEQLVQQQKVDESTMIEAREMLGNAAALEVLMIHGVYGLLARLMNSLKIDFDPEIPGLEDMLRKYNENAIEKERQLAAQDA</sequence>
<dbReference type="EMBL" id="JALBCA010000020">
    <property type="protein sequence ID" value="KAI2390013.1"/>
    <property type="molecule type" value="Genomic_DNA"/>
</dbReference>
<name>A0ACB8V1V9_9EURO</name>
<protein>
    <submittedName>
        <fullName evidence="1">Uncharacterized protein</fullName>
    </submittedName>
</protein>
<evidence type="ECO:0000313" key="1">
    <source>
        <dbReference type="EMBL" id="KAI2390013.1"/>
    </source>
</evidence>
<comment type="caution">
    <text evidence="1">The sequence shown here is derived from an EMBL/GenBank/DDBJ whole genome shotgun (WGS) entry which is preliminary data.</text>
</comment>